<protein>
    <submittedName>
        <fullName evidence="3">Uncharacterized protein</fullName>
    </submittedName>
</protein>
<dbReference type="AlphaFoldDB" id="A0A7I7S5J1"/>
<dbReference type="Proteomes" id="UP000467428">
    <property type="component" value="Chromosome"/>
</dbReference>
<evidence type="ECO:0000256" key="2">
    <source>
        <dbReference type="SAM" id="SignalP"/>
    </source>
</evidence>
<gene>
    <name evidence="3" type="ORF">MARA_51390</name>
</gene>
<evidence type="ECO:0000313" key="4">
    <source>
        <dbReference type="Proteomes" id="UP000467428"/>
    </source>
</evidence>
<dbReference type="KEGG" id="marz:MARA_51390"/>
<accession>A0A7I7S5J1</accession>
<organism evidence="3 4">
    <name type="scientific">Mycolicibacterium arabiense</name>
    <dbReference type="NCBI Taxonomy" id="1286181"/>
    <lineage>
        <taxon>Bacteria</taxon>
        <taxon>Bacillati</taxon>
        <taxon>Actinomycetota</taxon>
        <taxon>Actinomycetes</taxon>
        <taxon>Mycobacteriales</taxon>
        <taxon>Mycobacteriaceae</taxon>
        <taxon>Mycolicibacterium</taxon>
    </lineage>
</organism>
<feature type="compositionally biased region" description="Polar residues" evidence="1">
    <location>
        <begin position="34"/>
        <end position="50"/>
    </location>
</feature>
<reference evidence="3 4" key="1">
    <citation type="journal article" date="2019" name="Emerg. Microbes Infect.">
        <title>Comprehensive subspecies identification of 175 nontuberculous mycobacteria species based on 7547 genomic profiles.</title>
        <authorList>
            <person name="Matsumoto Y."/>
            <person name="Kinjo T."/>
            <person name="Motooka D."/>
            <person name="Nabeya D."/>
            <person name="Jung N."/>
            <person name="Uechi K."/>
            <person name="Horii T."/>
            <person name="Iida T."/>
            <person name="Fujita J."/>
            <person name="Nakamura S."/>
        </authorList>
    </citation>
    <scope>NUCLEOTIDE SEQUENCE [LARGE SCALE GENOMIC DNA]</scope>
    <source>
        <strain evidence="3 4">JCM 18538</strain>
    </source>
</reference>
<keyword evidence="4" id="KW-1185">Reference proteome</keyword>
<geneLocation type="plasmid" evidence="4">
    <name>pjcm18538 dna</name>
</geneLocation>
<feature type="chain" id="PRO_5039620994" evidence="2">
    <location>
        <begin position="21"/>
        <end position="76"/>
    </location>
</feature>
<feature type="signal peptide" evidence="2">
    <location>
        <begin position="1"/>
        <end position="20"/>
    </location>
</feature>
<sequence>MMRALAVCAAVVAVVTAAPAAADPQDLVPYCSGDQTPMDSNCRTPSSQVFTHPDPTGSGLSPDLPYGLTPGQQPAV</sequence>
<keyword evidence="2" id="KW-0732">Signal</keyword>
<proteinExistence type="predicted"/>
<feature type="region of interest" description="Disordered" evidence="1">
    <location>
        <begin position="34"/>
        <end position="76"/>
    </location>
</feature>
<evidence type="ECO:0000313" key="3">
    <source>
        <dbReference type="EMBL" id="BBY51671.1"/>
    </source>
</evidence>
<evidence type="ECO:0000256" key="1">
    <source>
        <dbReference type="SAM" id="MobiDB-lite"/>
    </source>
</evidence>
<dbReference type="EMBL" id="AP022593">
    <property type="protein sequence ID" value="BBY51671.1"/>
    <property type="molecule type" value="Genomic_DNA"/>
</dbReference>
<name>A0A7I7S5J1_9MYCO</name>